<dbReference type="EMBL" id="JACHMJ010000001">
    <property type="protein sequence ID" value="MBB5843227.1"/>
    <property type="molecule type" value="Genomic_DNA"/>
</dbReference>
<sequence>MARLAPVLHVGDLPLAELHAARLDGELVAVDGGFAPIDVRVGPADRAGAAARGWSPRLIAEQLSAAWIWGAANDPPARHQLCAGSTERARLAVPGAAAVREVVIDADEIAAPGGVRVTTPLRTVADLARFSSAFGVTEARVIRNLLDLDRLSLADCRGALDRRRNLPGKTRAWARICQAVEGGYPELTR</sequence>
<dbReference type="AlphaFoldDB" id="A0A841AJ28"/>
<gene>
    <name evidence="2" type="ORF">HD599_001550</name>
</gene>
<feature type="domain" description="AbiEi antitoxin C-terminal" evidence="1">
    <location>
        <begin position="60"/>
        <end position="137"/>
    </location>
</feature>
<dbReference type="RefSeq" id="WP_184235608.1">
    <property type="nucleotide sequence ID" value="NZ_JACHMJ010000001.1"/>
</dbReference>
<evidence type="ECO:0000259" key="1">
    <source>
        <dbReference type="Pfam" id="PF09407"/>
    </source>
</evidence>
<name>A0A841AJ28_9MICO</name>
<keyword evidence="3" id="KW-1185">Reference proteome</keyword>
<evidence type="ECO:0000313" key="3">
    <source>
        <dbReference type="Proteomes" id="UP000536685"/>
    </source>
</evidence>
<comment type="caution">
    <text evidence="2">The sequence shown here is derived from an EMBL/GenBank/DDBJ whole genome shotgun (WGS) entry which is preliminary data.</text>
</comment>
<organism evidence="2 3">
    <name type="scientific">Conyzicola lurida</name>
    <dbReference type="NCBI Taxonomy" id="1172621"/>
    <lineage>
        <taxon>Bacteria</taxon>
        <taxon>Bacillati</taxon>
        <taxon>Actinomycetota</taxon>
        <taxon>Actinomycetes</taxon>
        <taxon>Micrococcales</taxon>
        <taxon>Microbacteriaceae</taxon>
        <taxon>Conyzicola</taxon>
    </lineage>
</organism>
<dbReference type="InterPro" id="IPR018547">
    <property type="entry name" value="AbiEi_C"/>
</dbReference>
<evidence type="ECO:0000313" key="2">
    <source>
        <dbReference type="EMBL" id="MBB5843227.1"/>
    </source>
</evidence>
<accession>A0A841AJ28</accession>
<protein>
    <recommendedName>
        <fullName evidence="1">AbiEi antitoxin C-terminal domain-containing protein</fullName>
    </recommendedName>
</protein>
<dbReference type="Pfam" id="PF09407">
    <property type="entry name" value="AbiEi_1"/>
    <property type="match status" value="1"/>
</dbReference>
<proteinExistence type="predicted"/>
<reference evidence="2 3" key="1">
    <citation type="submission" date="2020-08" db="EMBL/GenBank/DDBJ databases">
        <title>Sequencing the genomes of 1000 actinobacteria strains.</title>
        <authorList>
            <person name="Klenk H.-P."/>
        </authorList>
    </citation>
    <scope>NUCLEOTIDE SEQUENCE [LARGE SCALE GENOMIC DNA]</scope>
    <source>
        <strain evidence="2 3">DSM 105784</strain>
    </source>
</reference>
<dbReference type="Proteomes" id="UP000536685">
    <property type="component" value="Unassembled WGS sequence"/>
</dbReference>